<dbReference type="Gene3D" id="1.10.167.10">
    <property type="entry name" value="Regulator of G-protein Signalling 4, domain 2"/>
    <property type="match status" value="1"/>
</dbReference>
<keyword evidence="2" id="KW-0812">Transmembrane</keyword>
<dbReference type="EMBL" id="KB932203">
    <property type="protein sequence ID" value="KCV71340.1"/>
    <property type="molecule type" value="Genomic_DNA"/>
</dbReference>
<organism evidence="3">
    <name type="scientific">Fonticula alba</name>
    <name type="common">Slime mold</name>
    <dbReference type="NCBI Taxonomy" id="691883"/>
    <lineage>
        <taxon>Eukaryota</taxon>
        <taxon>Rotosphaerida</taxon>
        <taxon>Fonticulaceae</taxon>
        <taxon>Fonticula</taxon>
    </lineage>
</organism>
<keyword evidence="2" id="KW-0472">Membrane</keyword>
<reference evidence="3" key="1">
    <citation type="submission" date="2013-04" db="EMBL/GenBank/DDBJ databases">
        <title>The Genome Sequence of Fonticula alba ATCC 38817.</title>
        <authorList>
            <consortium name="The Broad Institute Genomics Platform"/>
            <person name="Russ C."/>
            <person name="Cuomo C."/>
            <person name="Burger G."/>
            <person name="Gray M.W."/>
            <person name="Holland P.W.H."/>
            <person name="King N."/>
            <person name="Lang F.B.F."/>
            <person name="Roger A.J."/>
            <person name="Ruiz-Trillo I."/>
            <person name="Brown M."/>
            <person name="Walker B."/>
            <person name="Young S."/>
            <person name="Zeng Q."/>
            <person name="Gargeya S."/>
            <person name="Fitzgerald M."/>
            <person name="Haas B."/>
            <person name="Abouelleil A."/>
            <person name="Allen A.W."/>
            <person name="Alvarado L."/>
            <person name="Arachchi H.M."/>
            <person name="Berlin A.M."/>
            <person name="Chapman S.B."/>
            <person name="Gainer-Dewar J."/>
            <person name="Goldberg J."/>
            <person name="Griggs A."/>
            <person name="Gujja S."/>
            <person name="Hansen M."/>
            <person name="Howarth C."/>
            <person name="Imamovic A."/>
            <person name="Ireland A."/>
            <person name="Larimer J."/>
            <person name="McCowan C."/>
            <person name="Murphy C."/>
            <person name="Pearson M."/>
            <person name="Poon T.W."/>
            <person name="Priest M."/>
            <person name="Roberts A."/>
            <person name="Saif S."/>
            <person name="Shea T."/>
            <person name="Sisk P."/>
            <person name="Sykes S."/>
            <person name="Wortman J."/>
            <person name="Nusbaum C."/>
            <person name="Birren B."/>
        </authorList>
    </citation>
    <scope>NUCLEOTIDE SEQUENCE [LARGE SCALE GENOMIC DNA]</scope>
    <source>
        <strain evidence="3">ATCC 38817</strain>
    </source>
</reference>
<accession>A0A058ZAH0</accession>
<dbReference type="RefSeq" id="XP_009494463.1">
    <property type="nucleotide sequence ID" value="XM_009496188.1"/>
</dbReference>
<evidence type="ECO:0000256" key="1">
    <source>
        <dbReference type="SAM" id="MobiDB-lite"/>
    </source>
</evidence>
<dbReference type="OrthoDB" id="10266999at2759"/>
<feature type="transmembrane region" description="Helical" evidence="2">
    <location>
        <begin position="123"/>
        <end position="148"/>
    </location>
</feature>
<feature type="compositionally biased region" description="Polar residues" evidence="1">
    <location>
        <begin position="788"/>
        <end position="808"/>
    </location>
</feature>
<feature type="compositionally biased region" description="Low complexity" evidence="1">
    <location>
        <begin position="947"/>
        <end position="957"/>
    </location>
</feature>
<feature type="transmembrane region" description="Helical" evidence="2">
    <location>
        <begin position="228"/>
        <end position="255"/>
    </location>
</feature>
<feature type="compositionally biased region" description="Polar residues" evidence="1">
    <location>
        <begin position="292"/>
        <end position="315"/>
    </location>
</feature>
<evidence type="ECO:0000256" key="2">
    <source>
        <dbReference type="SAM" id="Phobius"/>
    </source>
</evidence>
<protein>
    <recommendedName>
        <fullName evidence="5">RGS domain-containing protein</fullName>
    </recommendedName>
</protein>
<feature type="transmembrane region" description="Helical" evidence="2">
    <location>
        <begin position="61"/>
        <end position="78"/>
    </location>
</feature>
<feature type="transmembrane region" description="Helical" evidence="2">
    <location>
        <begin position="204"/>
        <end position="222"/>
    </location>
</feature>
<dbReference type="AlphaFoldDB" id="A0A058ZAH0"/>
<proteinExistence type="predicted"/>
<feature type="compositionally biased region" description="Low complexity" evidence="1">
    <location>
        <begin position="1054"/>
        <end position="1071"/>
    </location>
</feature>
<feature type="compositionally biased region" description="Low complexity" evidence="1">
    <location>
        <begin position="740"/>
        <end position="770"/>
    </location>
</feature>
<evidence type="ECO:0000313" key="4">
    <source>
        <dbReference type="Proteomes" id="UP000030693"/>
    </source>
</evidence>
<evidence type="ECO:0008006" key="5">
    <source>
        <dbReference type="Google" id="ProtNLM"/>
    </source>
</evidence>
<sequence>MHAEVVFLLTAFAVSFLSPIPFLLRTKHEPVRSRGAFITLLSTVGGSVHVLAMAISRMEVNCIFSVTSAIAFPILWTWPQVLRGFNVHLQNQYHRLLLMEANEERDRIKIQRQFRRNQFLRRWYTPMVNLTVYCMIIAVLVVAGLTYLGTKIDWRFADHIGGTDHDCLAQTFIFSALALAIVVAAVVALVYLLRNTPDTYMQRFELGVILGLSSLFIIAWIAARLGHFMSPVILVAAAISANNLIVSFFPVFLSFRPFYRHMTRINLTREEIDQFIQSRLSNSSGGSDGENPLSSGSFRDTMSDTGDTGDITSATDPGAMELRELGASATPAEGGSASPLKPRPKSTRRGSGLDVAPKVPKAQLRQMRYSYRFLVATASKTHLQDFQHFCMRSWCAEILSFVRHMEKLQAFSAQIRDKSDRPKYLRGLAALDPARRFAEVTAVVDLFILPGSPYELNLDDKTRFTIIERAGFGNVVSKGAEAGGLFGSRTGRRSSGASKTDSNTSLDSVGSGNTSGGQSASPNFFDEPAEMHPVVAISGSPSTNHMSLPRGTTMGTGVASTSGGHSTLSLPRGATMATVAGAPAGRQSLVGGSSLLGGPSRRRGTQTEVVDVPADIFDQAYADATFQLSNLVRTWAMTTTGVRFYQEVDQLNLLEEYARVSAAAAVSTTALRRASGAAIGSVTSLAASEGFANPMIRGAAPASDATKEKESSATGTEARPPPAVAGDPAHEEKDAPPSGDSADSLQEASSSASSSSSTTDDLGHDSTSSLPYTPPLKSHSSDRLVLSKKQQLGSRSSTLGTATPTSPSMEALKVAAGMYTSEDDDDDDDDDDADEAEEEQGPGELSSRHDEILTDGEGPGSGASPTLPELILRSHSRTGPLTPTGAGGGLPSPQSFILNRGVGLSPRPSLSGPSGHSPSLSTGGAGASPDQQAQTQVLPAGLAEVVLLPSPSRSSSLLRRRTGGEAGLSSPLSGPSEDVEPGRGEHPVTDLQPTLLDAESEPLSFGEDDEGDVMVDISALRQAMLMRSATTPATIGVFATASSQHLPIHQSHESSGSGSSSSVSSSVSSSSASEDDD</sequence>
<feature type="region of interest" description="Disordered" evidence="1">
    <location>
        <begin position="328"/>
        <end position="355"/>
    </location>
</feature>
<keyword evidence="4" id="KW-1185">Reference proteome</keyword>
<evidence type="ECO:0000313" key="3">
    <source>
        <dbReference type="EMBL" id="KCV71340.1"/>
    </source>
</evidence>
<dbReference type="SUPFAM" id="SSF48097">
    <property type="entry name" value="Regulator of G-protein signaling, RGS"/>
    <property type="match status" value="1"/>
</dbReference>
<gene>
    <name evidence="3" type="ORF">H696_02286</name>
</gene>
<feature type="transmembrane region" description="Helical" evidence="2">
    <location>
        <begin position="168"/>
        <end position="192"/>
    </location>
</feature>
<dbReference type="InterPro" id="IPR036305">
    <property type="entry name" value="RGS_sf"/>
</dbReference>
<keyword evidence="2" id="KW-1133">Transmembrane helix</keyword>
<feature type="compositionally biased region" description="Low complexity" evidence="1">
    <location>
        <begin position="487"/>
        <end position="496"/>
    </location>
</feature>
<dbReference type="GeneID" id="20527011"/>
<feature type="region of interest" description="Disordered" evidence="1">
    <location>
        <begin position="1046"/>
        <end position="1077"/>
    </location>
</feature>
<feature type="compositionally biased region" description="Low complexity" evidence="1">
    <location>
        <begin position="901"/>
        <end position="922"/>
    </location>
</feature>
<feature type="region of interest" description="Disordered" evidence="1">
    <location>
        <begin position="279"/>
        <end position="316"/>
    </location>
</feature>
<feature type="transmembrane region" description="Helical" evidence="2">
    <location>
        <begin position="36"/>
        <end position="55"/>
    </location>
</feature>
<feature type="compositionally biased region" description="Acidic residues" evidence="1">
    <location>
        <begin position="821"/>
        <end position="841"/>
    </location>
</feature>
<feature type="compositionally biased region" description="Polar residues" evidence="1">
    <location>
        <begin position="497"/>
        <end position="522"/>
    </location>
</feature>
<dbReference type="InterPro" id="IPR044926">
    <property type="entry name" value="RGS_subdomain_2"/>
</dbReference>
<name>A0A058ZAH0_FONAL</name>
<feature type="transmembrane region" description="Helical" evidence="2">
    <location>
        <begin position="6"/>
        <end position="24"/>
    </location>
</feature>
<dbReference type="Proteomes" id="UP000030693">
    <property type="component" value="Unassembled WGS sequence"/>
</dbReference>
<feature type="region of interest" description="Disordered" evidence="1">
    <location>
        <begin position="483"/>
        <end position="526"/>
    </location>
</feature>
<feature type="region of interest" description="Disordered" evidence="1">
    <location>
        <begin position="697"/>
        <end position="1010"/>
    </location>
</feature>